<proteinExistence type="predicted"/>
<dbReference type="Pfam" id="PF20240">
    <property type="entry name" value="DUF6597"/>
    <property type="match status" value="1"/>
</dbReference>
<protein>
    <submittedName>
        <fullName evidence="5">AraC-like DNA-binding protein</fullName>
    </submittedName>
</protein>
<sequence length="267" mass="28907">MPDVYQERPLSTDGVVGLTWHRETDTPGVTRVVPDAGVDVIWDGRSLLVAGPDTRPHPTPNLPGTLIGARFVPGTSGVALGVAPHSLADLRVPLDDLWPPARVRELADRLADTADPVQAQDVLADAVVAQVGDPPDEIAAPLRHLARRTGRVRDLAETIGLSERQLHRRCVAAFGYGPKTLHRIVRFDRALRAARAGEPFADVAYRAGYADQAHLSREVRALAGVPLGALVQEPVRPPPWPYPAGDYRAEDQEVESNSHYGLARQSV</sequence>
<evidence type="ECO:0000256" key="1">
    <source>
        <dbReference type="ARBA" id="ARBA00023015"/>
    </source>
</evidence>
<dbReference type="Pfam" id="PF12833">
    <property type="entry name" value="HTH_18"/>
    <property type="match status" value="1"/>
</dbReference>
<keyword evidence="3" id="KW-0804">Transcription</keyword>
<dbReference type="InterPro" id="IPR046532">
    <property type="entry name" value="DUF6597"/>
</dbReference>
<evidence type="ECO:0000313" key="6">
    <source>
        <dbReference type="Proteomes" id="UP000294257"/>
    </source>
</evidence>
<evidence type="ECO:0000259" key="4">
    <source>
        <dbReference type="PROSITE" id="PS01124"/>
    </source>
</evidence>
<accession>A0A4Q7KHF5</accession>
<dbReference type="InterPro" id="IPR050204">
    <property type="entry name" value="AraC_XylS_family_regulators"/>
</dbReference>
<dbReference type="InterPro" id="IPR018060">
    <property type="entry name" value="HTH_AraC"/>
</dbReference>
<dbReference type="Proteomes" id="UP000294257">
    <property type="component" value="Unassembled WGS sequence"/>
</dbReference>
<evidence type="ECO:0000256" key="2">
    <source>
        <dbReference type="ARBA" id="ARBA00023125"/>
    </source>
</evidence>
<keyword evidence="6" id="KW-1185">Reference proteome</keyword>
<dbReference type="GO" id="GO:0043565">
    <property type="term" value="F:sequence-specific DNA binding"/>
    <property type="evidence" value="ECO:0007669"/>
    <property type="project" value="InterPro"/>
</dbReference>
<organism evidence="5 6">
    <name type="scientific">Herbihabitans rhizosphaerae</name>
    <dbReference type="NCBI Taxonomy" id="1872711"/>
    <lineage>
        <taxon>Bacteria</taxon>
        <taxon>Bacillati</taxon>
        <taxon>Actinomycetota</taxon>
        <taxon>Actinomycetes</taxon>
        <taxon>Pseudonocardiales</taxon>
        <taxon>Pseudonocardiaceae</taxon>
        <taxon>Herbihabitans</taxon>
    </lineage>
</organism>
<comment type="caution">
    <text evidence="5">The sequence shown here is derived from an EMBL/GenBank/DDBJ whole genome shotgun (WGS) entry which is preliminary data.</text>
</comment>
<dbReference type="SMART" id="SM00342">
    <property type="entry name" value="HTH_ARAC"/>
    <property type="match status" value="1"/>
</dbReference>
<reference evidence="5 6" key="1">
    <citation type="submission" date="2019-02" db="EMBL/GenBank/DDBJ databases">
        <title>Genomic Encyclopedia of Type Strains, Phase IV (KMG-IV): sequencing the most valuable type-strain genomes for metagenomic binning, comparative biology and taxonomic classification.</title>
        <authorList>
            <person name="Goeker M."/>
        </authorList>
    </citation>
    <scope>NUCLEOTIDE SEQUENCE [LARGE SCALE GENOMIC DNA]</scope>
    <source>
        <strain evidence="5 6">DSM 101727</strain>
    </source>
</reference>
<dbReference type="Gene3D" id="1.10.10.60">
    <property type="entry name" value="Homeodomain-like"/>
    <property type="match status" value="1"/>
</dbReference>
<evidence type="ECO:0000313" key="5">
    <source>
        <dbReference type="EMBL" id="RZS34340.1"/>
    </source>
</evidence>
<dbReference type="PROSITE" id="PS01124">
    <property type="entry name" value="HTH_ARAC_FAMILY_2"/>
    <property type="match status" value="1"/>
</dbReference>
<name>A0A4Q7KHF5_9PSEU</name>
<keyword evidence="1" id="KW-0805">Transcription regulation</keyword>
<dbReference type="PANTHER" id="PTHR46796:SF15">
    <property type="entry name" value="BLL1074 PROTEIN"/>
    <property type="match status" value="1"/>
</dbReference>
<keyword evidence="2 5" id="KW-0238">DNA-binding</keyword>
<dbReference type="PANTHER" id="PTHR46796">
    <property type="entry name" value="HTH-TYPE TRANSCRIPTIONAL ACTIVATOR RHAS-RELATED"/>
    <property type="match status" value="1"/>
</dbReference>
<dbReference type="GO" id="GO:0003700">
    <property type="term" value="F:DNA-binding transcription factor activity"/>
    <property type="evidence" value="ECO:0007669"/>
    <property type="project" value="InterPro"/>
</dbReference>
<dbReference type="RefSeq" id="WP_207222783.1">
    <property type="nucleotide sequence ID" value="NZ_SGWQ01000009.1"/>
</dbReference>
<feature type="domain" description="HTH araC/xylS-type" evidence="4">
    <location>
        <begin position="136"/>
        <end position="233"/>
    </location>
</feature>
<gene>
    <name evidence="5" type="ORF">EV193_109127</name>
</gene>
<dbReference type="AlphaFoldDB" id="A0A4Q7KHF5"/>
<evidence type="ECO:0000256" key="3">
    <source>
        <dbReference type="ARBA" id="ARBA00023163"/>
    </source>
</evidence>
<dbReference type="EMBL" id="SGWQ01000009">
    <property type="protein sequence ID" value="RZS34340.1"/>
    <property type="molecule type" value="Genomic_DNA"/>
</dbReference>